<name>A0A4U6VN80_SETVI</name>
<protein>
    <recommendedName>
        <fullName evidence="10">Phytosulfokine</fullName>
    </recommendedName>
    <component>
        <recommendedName>
            <fullName evidence="10">Phytosulfokine-alpha</fullName>
            <shortName evidence="10">PSK-alpha</shortName>
            <shortName evidence="10">Phytosulfokine-a</shortName>
        </recommendedName>
    </component>
    <component>
        <recommendedName>
            <fullName evidence="10">Phytosulfokine-beta</fullName>
            <shortName evidence="10">PSK-beta</shortName>
            <shortName evidence="10">Phytosulfokine-b</shortName>
        </recommendedName>
    </component>
</protein>
<evidence type="ECO:0000313" key="12">
    <source>
        <dbReference type="EMBL" id="TKW30315.1"/>
    </source>
</evidence>
<comment type="function">
    <text evidence="1 10">Promotes plant cell differentiation, organogenesis and somatic embryogenesis as well as cell proliferation.</text>
</comment>
<evidence type="ECO:0000256" key="8">
    <source>
        <dbReference type="ARBA" id="ARBA00022782"/>
    </source>
</evidence>
<dbReference type="GO" id="GO:0030154">
    <property type="term" value="P:cell differentiation"/>
    <property type="evidence" value="ECO:0007669"/>
    <property type="project" value="UniProtKB-UniRule"/>
</dbReference>
<evidence type="ECO:0000256" key="10">
    <source>
        <dbReference type="RuleBase" id="RU368031"/>
    </source>
</evidence>
<keyword evidence="7 10" id="KW-0732">Signal</keyword>
<sequence length="177" mass="18923">MREAKRPGGHAAPGVKGWRRDFHASSVVSAPGYKYRSPLSVRSARHFCPRNRRARLSRLPSAPRTASGRQASAHDLLLRRLGFELSIRSTTAMARSATVMVLAAALAVLLLASSSAPVASAGRADPAAAVVSHGHQAQGSTAAGERGCEGANDEDECMMRRTLAAHTDYIYTQEHHN</sequence>
<accession>A0A4U6VN80</accession>
<gene>
    <name evidence="12" type="ORF">SEVIR_2G027700v2</name>
</gene>
<dbReference type="GO" id="GO:0005576">
    <property type="term" value="C:extracellular region"/>
    <property type="evidence" value="ECO:0007669"/>
    <property type="project" value="UniProtKB-SubCell"/>
</dbReference>
<dbReference type="GO" id="GO:0008083">
    <property type="term" value="F:growth factor activity"/>
    <property type="evidence" value="ECO:0007669"/>
    <property type="project" value="UniProtKB-UniRule"/>
</dbReference>
<dbReference type="Gramene" id="TKW30315">
    <property type="protein sequence ID" value="TKW30315"/>
    <property type="gene ID" value="SEVIR_2G027700v2"/>
</dbReference>
<dbReference type="PANTHER" id="PTHR33285:SF40">
    <property type="entry name" value="PHYTOSULFOKINES 4"/>
    <property type="match status" value="1"/>
</dbReference>
<comment type="similarity">
    <text evidence="3 10">Belongs to the phytosulfokine family.</text>
</comment>
<comment type="PTM">
    <text evidence="10">PSK-alpha is produced by endopeptidase digestion. PSK-beta is produced from PSK-alpha by exopeptidase digestion.</text>
</comment>
<evidence type="ECO:0000256" key="4">
    <source>
        <dbReference type="ARBA" id="ARBA00022473"/>
    </source>
</evidence>
<keyword evidence="11" id="KW-0472">Membrane</keyword>
<dbReference type="AlphaFoldDB" id="A0A4U6VN80"/>
<keyword evidence="11" id="KW-1133">Transmembrane helix</keyword>
<evidence type="ECO:0000256" key="2">
    <source>
        <dbReference type="ARBA" id="ARBA00004613"/>
    </source>
</evidence>
<feature type="transmembrane region" description="Helical" evidence="11">
    <location>
        <begin position="92"/>
        <end position="112"/>
    </location>
</feature>
<keyword evidence="11" id="KW-0812">Transmembrane</keyword>
<proteinExistence type="inferred from homology"/>
<evidence type="ECO:0000256" key="11">
    <source>
        <dbReference type="SAM" id="Phobius"/>
    </source>
</evidence>
<dbReference type="EMBL" id="CM016553">
    <property type="protein sequence ID" value="TKW30315.1"/>
    <property type="molecule type" value="Genomic_DNA"/>
</dbReference>
<keyword evidence="9 10" id="KW-0339">Growth factor</keyword>
<keyword evidence="4 10" id="KW-0217">Developmental protein</keyword>
<evidence type="ECO:0000256" key="5">
    <source>
        <dbReference type="ARBA" id="ARBA00022525"/>
    </source>
</evidence>
<evidence type="ECO:0000256" key="7">
    <source>
        <dbReference type="ARBA" id="ARBA00022729"/>
    </source>
</evidence>
<comment type="PTM">
    <text evidence="10">Sulfation is important for activity and for the binding to a putative membrane receptor.</text>
</comment>
<keyword evidence="8 10" id="KW-0221">Differentiation</keyword>
<evidence type="ECO:0000313" key="13">
    <source>
        <dbReference type="Proteomes" id="UP000298652"/>
    </source>
</evidence>
<evidence type="ECO:0000256" key="6">
    <source>
        <dbReference type="ARBA" id="ARBA00022641"/>
    </source>
</evidence>
<organism evidence="12 13">
    <name type="scientific">Setaria viridis</name>
    <name type="common">Green bristlegrass</name>
    <name type="synonym">Setaria italica subsp. viridis</name>
    <dbReference type="NCBI Taxonomy" id="4556"/>
    <lineage>
        <taxon>Eukaryota</taxon>
        <taxon>Viridiplantae</taxon>
        <taxon>Streptophyta</taxon>
        <taxon>Embryophyta</taxon>
        <taxon>Tracheophyta</taxon>
        <taxon>Spermatophyta</taxon>
        <taxon>Magnoliopsida</taxon>
        <taxon>Liliopsida</taxon>
        <taxon>Poales</taxon>
        <taxon>Poaceae</taxon>
        <taxon>PACMAD clade</taxon>
        <taxon>Panicoideae</taxon>
        <taxon>Panicodae</taxon>
        <taxon>Paniceae</taxon>
        <taxon>Cenchrinae</taxon>
        <taxon>Setaria</taxon>
    </lineage>
</organism>
<dbReference type="PANTHER" id="PTHR33285">
    <property type="entry name" value="PHYTOSULFOKINES 3"/>
    <property type="match status" value="1"/>
</dbReference>
<evidence type="ECO:0000256" key="3">
    <source>
        <dbReference type="ARBA" id="ARBA00010781"/>
    </source>
</evidence>
<dbReference type="GO" id="GO:0008283">
    <property type="term" value="P:cell population proliferation"/>
    <property type="evidence" value="ECO:0007669"/>
    <property type="project" value="UniProtKB-UniRule"/>
</dbReference>
<keyword evidence="13" id="KW-1185">Reference proteome</keyword>
<keyword evidence="6 10" id="KW-0765">Sulfation</keyword>
<dbReference type="InterPro" id="IPR009438">
    <property type="entry name" value="Phytosulfokine"/>
</dbReference>
<dbReference type="Pfam" id="PF06404">
    <property type="entry name" value="PSK"/>
    <property type="match status" value="1"/>
</dbReference>
<keyword evidence="5 10" id="KW-0964">Secreted</keyword>
<evidence type="ECO:0000256" key="9">
    <source>
        <dbReference type="ARBA" id="ARBA00023030"/>
    </source>
</evidence>
<reference evidence="12" key="1">
    <citation type="submission" date="2019-03" db="EMBL/GenBank/DDBJ databases">
        <title>WGS assembly of Setaria viridis.</title>
        <authorList>
            <person name="Huang P."/>
            <person name="Jenkins J."/>
            <person name="Grimwood J."/>
            <person name="Barry K."/>
            <person name="Healey A."/>
            <person name="Mamidi S."/>
            <person name="Sreedasyam A."/>
            <person name="Shu S."/>
            <person name="Feldman M."/>
            <person name="Wu J."/>
            <person name="Yu Y."/>
            <person name="Chen C."/>
            <person name="Johnson J."/>
            <person name="Rokhsar D."/>
            <person name="Baxter I."/>
            <person name="Schmutz J."/>
            <person name="Brutnell T."/>
            <person name="Kellogg E."/>
        </authorList>
    </citation>
    <scope>NUCLEOTIDE SEQUENCE [LARGE SCALE GENOMIC DNA]</scope>
</reference>
<comment type="subcellular location">
    <subcellularLocation>
        <location evidence="2 10">Secreted</location>
    </subcellularLocation>
</comment>
<dbReference type="Proteomes" id="UP000298652">
    <property type="component" value="Chromosome 2"/>
</dbReference>
<evidence type="ECO:0000256" key="1">
    <source>
        <dbReference type="ARBA" id="ARBA00003158"/>
    </source>
</evidence>